<dbReference type="Gene3D" id="3.40.640.10">
    <property type="entry name" value="Type I PLP-dependent aspartate aminotransferase-like (Major domain)"/>
    <property type="match status" value="1"/>
</dbReference>
<dbReference type="Pfam" id="PF00266">
    <property type="entry name" value="Aminotran_5"/>
    <property type="match status" value="1"/>
</dbReference>
<keyword evidence="3" id="KW-0808">Transferase</keyword>
<protein>
    <submittedName>
        <fullName evidence="3">Aminotransferase class V-fold PLP-dependent enzyme</fullName>
    </submittedName>
</protein>
<evidence type="ECO:0000259" key="2">
    <source>
        <dbReference type="Pfam" id="PF00266"/>
    </source>
</evidence>
<dbReference type="InterPro" id="IPR015421">
    <property type="entry name" value="PyrdxlP-dep_Trfase_major"/>
</dbReference>
<evidence type="ECO:0000313" key="4">
    <source>
        <dbReference type="Proteomes" id="UP000830729"/>
    </source>
</evidence>
<dbReference type="InterPro" id="IPR015424">
    <property type="entry name" value="PyrdxlP-dep_Trfase"/>
</dbReference>
<proteinExistence type="predicted"/>
<keyword evidence="3" id="KW-0032">Aminotransferase</keyword>
<dbReference type="GO" id="GO:0008483">
    <property type="term" value="F:transaminase activity"/>
    <property type="evidence" value="ECO:0007669"/>
    <property type="project" value="UniProtKB-KW"/>
</dbReference>
<dbReference type="PANTHER" id="PTHR43586">
    <property type="entry name" value="CYSTEINE DESULFURASE"/>
    <property type="match status" value="1"/>
</dbReference>
<dbReference type="InterPro" id="IPR000192">
    <property type="entry name" value="Aminotrans_V_dom"/>
</dbReference>
<keyword evidence="1" id="KW-0663">Pyridoxal phosphate</keyword>
<dbReference type="PANTHER" id="PTHR43586:SF8">
    <property type="entry name" value="CYSTEINE DESULFURASE 1, CHLOROPLASTIC"/>
    <property type="match status" value="1"/>
</dbReference>
<feature type="domain" description="Aminotransferase class V" evidence="2">
    <location>
        <begin position="17"/>
        <end position="369"/>
    </location>
</feature>
<organism evidence="3 4">
    <name type="scientific">Halorussus limi</name>
    <dbReference type="NCBI Taxonomy" id="2938695"/>
    <lineage>
        <taxon>Archaea</taxon>
        <taxon>Methanobacteriati</taxon>
        <taxon>Methanobacteriota</taxon>
        <taxon>Stenosarchaea group</taxon>
        <taxon>Halobacteria</taxon>
        <taxon>Halobacteriales</taxon>
        <taxon>Haladaptataceae</taxon>
        <taxon>Halorussus</taxon>
    </lineage>
</organism>
<dbReference type="Gene3D" id="3.90.1150.10">
    <property type="entry name" value="Aspartate Aminotransferase, domain 1"/>
    <property type="match status" value="1"/>
</dbReference>
<evidence type="ECO:0000256" key="1">
    <source>
        <dbReference type="ARBA" id="ARBA00022898"/>
    </source>
</evidence>
<evidence type="ECO:0000313" key="3">
    <source>
        <dbReference type="EMBL" id="UPV73049.1"/>
    </source>
</evidence>
<gene>
    <name evidence="3" type="ORF">M0R89_10855</name>
</gene>
<dbReference type="KEGG" id="halx:M0R89_10855"/>
<dbReference type="EMBL" id="CP096659">
    <property type="protein sequence ID" value="UPV73049.1"/>
    <property type="molecule type" value="Genomic_DNA"/>
</dbReference>
<reference evidence="3 4" key="1">
    <citation type="submission" date="2022-04" db="EMBL/GenBank/DDBJ databases">
        <title>Diverse halophilic archaea isolated from saline environments.</title>
        <authorList>
            <person name="Cui H.-L."/>
        </authorList>
    </citation>
    <scope>NUCLEOTIDE SEQUENCE [LARGE SCALE GENOMIC DNA]</scope>
    <source>
        <strain evidence="3 4">XZYJT49</strain>
    </source>
</reference>
<accession>A0A8U0HQA7</accession>
<keyword evidence="4" id="KW-1185">Reference proteome</keyword>
<dbReference type="AlphaFoldDB" id="A0A8U0HQA7"/>
<dbReference type="Proteomes" id="UP000830729">
    <property type="component" value="Chromosome"/>
</dbReference>
<dbReference type="SUPFAM" id="SSF53383">
    <property type="entry name" value="PLP-dependent transferases"/>
    <property type="match status" value="1"/>
</dbReference>
<dbReference type="GeneID" id="72185704"/>
<dbReference type="RefSeq" id="WP_248649107.1">
    <property type="nucleotide sequence ID" value="NZ_CP096659.1"/>
</dbReference>
<sequence>MTPTELRAAMPALDRTIYLNTGAAGPSPTNVVEAVESCVECHEYESPAAEGMYPAAFDVFDETRETIASHFDVDSDEIALTQSTTDGINRIAAALDWERGDTVVRTDLEHSSGILPWKRLKRRGVEVEVVESDGGRLDTDETKSAVRDAKLVCLSSLTWSHGTRLPVREIVETAHDAGALVLVDAVQCPGQMPVDVREWGADFVAGAGHKWLLGPFGAGFVHVAPGAETHLDPAHIGYRSVEDPNAEEYAYEPGAHRLEVGTVSPAPYAGLSEAIETIESVGYQAIQSRVEDLTDRLKEGIVNSETARLLSPREYESGLVTFAIDDPDPEAFVEELADDGVRIRSLPFPENAVRASVHVFNSEADVDELVEWL</sequence>
<dbReference type="InterPro" id="IPR015422">
    <property type="entry name" value="PyrdxlP-dep_Trfase_small"/>
</dbReference>
<name>A0A8U0HQA7_9EURY</name>